<dbReference type="Proteomes" id="UP000077069">
    <property type="component" value="Unassembled WGS sequence"/>
</dbReference>
<accession>A0A177CWB2</accession>
<dbReference type="EMBL" id="KV441549">
    <property type="protein sequence ID" value="OAG11107.1"/>
    <property type="molecule type" value="Genomic_DNA"/>
</dbReference>
<dbReference type="AlphaFoldDB" id="A0A177CWB2"/>
<reference evidence="2 3" key="1">
    <citation type="submission" date="2016-05" db="EMBL/GenBank/DDBJ databases">
        <title>Comparative analysis of secretome profiles of manganese(II)-oxidizing ascomycete fungi.</title>
        <authorList>
            <consortium name="DOE Joint Genome Institute"/>
            <person name="Zeiner C.A."/>
            <person name="Purvine S.O."/>
            <person name="Zink E.M."/>
            <person name="Wu S."/>
            <person name="Pasa-Tolic L."/>
            <person name="Chaput D.L."/>
            <person name="Haridas S."/>
            <person name="Grigoriev I.V."/>
            <person name="Santelli C.M."/>
            <person name="Hansel C.M."/>
        </authorList>
    </citation>
    <scope>NUCLEOTIDE SEQUENCE [LARGE SCALE GENOMIC DNA]</scope>
    <source>
        <strain evidence="2 3">AP3s5-JAC2a</strain>
    </source>
</reference>
<evidence type="ECO:0000313" key="2">
    <source>
        <dbReference type="EMBL" id="OAG11107.1"/>
    </source>
</evidence>
<dbReference type="InParanoid" id="A0A177CWB2"/>
<evidence type="ECO:0000313" key="3">
    <source>
        <dbReference type="Proteomes" id="UP000077069"/>
    </source>
</evidence>
<proteinExistence type="predicted"/>
<feature type="region of interest" description="Disordered" evidence="1">
    <location>
        <begin position="1"/>
        <end position="82"/>
    </location>
</feature>
<dbReference type="GeneID" id="28765306"/>
<sequence>MASSDQPPGVRRRAMSPPSRDGTSATEKLQSISSTTELPNDKIEILPDISRIPETPSQSPPDLECQTADTTATPGPHKPPLTGPPYVRTRAWSFRPFRVCCRKWILSLFAALSASILAHYYLGTCCGISAMSQAVPTHTGAVDTTNQWVPYNCPDGSKTSCKMPPLFRELMEHQASSTDLAQSINAAATSPNKPKYIQYDQRSIEYFIHQNTLAAAKIANAMLKLQKDVQEMQSTVAQSFSTSLSTLFESPHCGLDIAEAFVTNATATWTYFYKHIQSDVRRLQKALDDHVVNLSHIMIHVRYVWQCDDIWQKRGKRRFIGIASYSKTWDCEHLAPSELLSMIDTMLKDAACDMEMLAQYEQLMEKVGPALKERLRKILAVRDQSIEATIEGLDATITGFDAEREICEAGEMLVPGLDINAKDVCGSK</sequence>
<gene>
    <name evidence="2" type="ORF">CC84DRAFT_1203358</name>
</gene>
<dbReference type="RefSeq" id="XP_018041472.1">
    <property type="nucleotide sequence ID" value="XM_018181820.1"/>
</dbReference>
<name>A0A177CWB2_9PLEO</name>
<keyword evidence="3" id="KW-1185">Reference proteome</keyword>
<evidence type="ECO:0000256" key="1">
    <source>
        <dbReference type="SAM" id="MobiDB-lite"/>
    </source>
</evidence>
<protein>
    <submittedName>
        <fullName evidence="2">Uncharacterized protein</fullName>
    </submittedName>
</protein>
<feature type="compositionally biased region" description="Polar residues" evidence="1">
    <location>
        <begin position="21"/>
        <end position="38"/>
    </location>
</feature>
<organism evidence="2 3">
    <name type="scientific">Paraphaeosphaeria sporulosa</name>
    <dbReference type="NCBI Taxonomy" id="1460663"/>
    <lineage>
        <taxon>Eukaryota</taxon>
        <taxon>Fungi</taxon>
        <taxon>Dikarya</taxon>
        <taxon>Ascomycota</taxon>
        <taxon>Pezizomycotina</taxon>
        <taxon>Dothideomycetes</taxon>
        <taxon>Pleosporomycetidae</taxon>
        <taxon>Pleosporales</taxon>
        <taxon>Massarineae</taxon>
        <taxon>Didymosphaeriaceae</taxon>
        <taxon>Paraphaeosphaeria</taxon>
    </lineage>
</organism>